<evidence type="ECO:0000313" key="2">
    <source>
        <dbReference type="Proteomes" id="UP000582646"/>
    </source>
</evidence>
<dbReference type="Pfam" id="PF10604">
    <property type="entry name" value="Polyketide_cyc2"/>
    <property type="match status" value="1"/>
</dbReference>
<dbReference type="CDD" id="cd07818">
    <property type="entry name" value="SRPBCC_1"/>
    <property type="match status" value="1"/>
</dbReference>
<dbReference type="AlphaFoldDB" id="A0A846X0J8"/>
<evidence type="ECO:0000313" key="1">
    <source>
        <dbReference type="EMBL" id="NKY18631.1"/>
    </source>
</evidence>
<protein>
    <submittedName>
        <fullName evidence="1">SRPBCC family protein</fullName>
    </submittedName>
</protein>
<proteinExistence type="predicted"/>
<reference evidence="1 2" key="1">
    <citation type="submission" date="2020-04" db="EMBL/GenBank/DDBJ databases">
        <title>MicrobeNet Type strains.</title>
        <authorList>
            <person name="Nicholson A.C."/>
        </authorList>
    </citation>
    <scope>NUCLEOTIDE SEQUENCE [LARGE SCALE GENOMIC DNA]</scope>
    <source>
        <strain evidence="1 2">DSM 44113</strain>
    </source>
</reference>
<name>A0A846X0J8_9ACTN</name>
<organism evidence="1 2">
    <name type="scientific">Tsukamurella spumae</name>
    <dbReference type="NCBI Taxonomy" id="44753"/>
    <lineage>
        <taxon>Bacteria</taxon>
        <taxon>Bacillati</taxon>
        <taxon>Actinomycetota</taxon>
        <taxon>Actinomycetes</taxon>
        <taxon>Mycobacteriales</taxon>
        <taxon>Tsukamurellaceae</taxon>
        <taxon>Tsukamurella</taxon>
    </lineage>
</organism>
<dbReference type="EMBL" id="JAAXOQ010000010">
    <property type="protein sequence ID" value="NKY18631.1"/>
    <property type="molecule type" value="Genomic_DNA"/>
</dbReference>
<dbReference type="RefSeq" id="WP_168545657.1">
    <property type="nucleotide sequence ID" value="NZ_BAAAKS010000007.1"/>
</dbReference>
<comment type="caution">
    <text evidence="1">The sequence shown here is derived from an EMBL/GenBank/DDBJ whole genome shotgun (WGS) entry which is preliminary data.</text>
</comment>
<dbReference type="Gene3D" id="3.30.530.20">
    <property type="match status" value="1"/>
</dbReference>
<sequence length="153" mass="16848">MTAFTVARSIEIAAPADTVFGLIDDFHEWRHWSPWEGLDPQLHREYSGPSEGPGAAYAWRGNRKAGEGRMSISATEPGRSVDVDLKFRKPMAANNHVRFDIAAAGDGVRVTWTMTGETTGLFSLLGKVLPMDRFVGKDFEKGLAALKARAENR</sequence>
<dbReference type="SUPFAM" id="SSF55961">
    <property type="entry name" value="Bet v1-like"/>
    <property type="match status" value="1"/>
</dbReference>
<keyword evidence="2" id="KW-1185">Reference proteome</keyword>
<dbReference type="InterPro" id="IPR019587">
    <property type="entry name" value="Polyketide_cyclase/dehydratase"/>
</dbReference>
<accession>A0A846X0J8</accession>
<gene>
    <name evidence="1" type="ORF">HF999_09635</name>
</gene>
<dbReference type="InterPro" id="IPR023393">
    <property type="entry name" value="START-like_dom_sf"/>
</dbReference>
<dbReference type="Proteomes" id="UP000582646">
    <property type="component" value="Unassembled WGS sequence"/>
</dbReference>